<evidence type="ECO:0000256" key="1">
    <source>
        <dbReference type="SAM" id="MobiDB-lite"/>
    </source>
</evidence>
<organism evidence="2 3">
    <name type="scientific">Rhododendron griersonianum</name>
    <dbReference type="NCBI Taxonomy" id="479676"/>
    <lineage>
        <taxon>Eukaryota</taxon>
        <taxon>Viridiplantae</taxon>
        <taxon>Streptophyta</taxon>
        <taxon>Embryophyta</taxon>
        <taxon>Tracheophyta</taxon>
        <taxon>Spermatophyta</taxon>
        <taxon>Magnoliopsida</taxon>
        <taxon>eudicotyledons</taxon>
        <taxon>Gunneridae</taxon>
        <taxon>Pentapetalae</taxon>
        <taxon>asterids</taxon>
        <taxon>Ericales</taxon>
        <taxon>Ericaceae</taxon>
        <taxon>Ericoideae</taxon>
        <taxon>Rhodoreae</taxon>
        <taxon>Rhododendron</taxon>
    </lineage>
</organism>
<proteinExistence type="predicted"/>
<keyword evidence="3" id="KW-1185">Reference proteome</keyword>
<reference evidence="2 3" key="1">
    <citation type="submission" date="2020-08" db="EMBL/GenBank/DDBJ databases">
        <title>Plant Genome Project.</title>
        <authorList>
            <person name="Zhang R.-G."/>
        </authorList>
    </citation>
    <scope>NUCLEOTIDE SEQUENCE [LARGE SCALE GENOMIC DNA]</scope>
    <source>
        <strain evidence="2">WSP0</strain>
        <tissue evidence="2">Leaf</tissue>
    </source>
</reference>
<sequence length="90" mass="9829">MSMKAAASSSRPTLSPLPSPASLHLHPVKQQADNYHVQPTIVEDDNNLLNSLTEQHREEGTIEEEDYGIWNPTPYLGGDNSAPIPHGKVS</sequence>
<dbReference type="EMBL" id="JACTNZ010000006">
    <property type="protein sequence ID" value="KAG5543103.1"/>
    <property type="molecule type" value="Genomic_DNA"/>
</dbReference>
<gene>
    <name evidence="2" type="ORF">RHGRI_015998</name>
</gene>
<feature type="region of interest" description="Disordered" evidence="1">
    <location>
        <begin position="57"/>
        <end position="90"/>
    </location>
</feature>
<protein>
    <submittedName>
        <fullName evidence="2">Uncharacterized protein</fullName>
    </submittedName>
</protein>
<dbReference type="AlphaFoldDB" id="A0AAV6JS57"/>
<comment type="caution">
    <text evidence="2">The sequence shown here is derived from an EMBL/GenBank/DDBJ whole genome shotgun (WGS) entry which is preliminary data.</text>
</comment>
<feature type="region of interest" description="Disordered" evidence="1">
    <location>
        <begin position="1"/>
        <end position="38"/>
    </location>
</feature>
<feature type="compositionally biased region" description="Low complexity" evidence="1">
    <location>
        <begin position="1"/>
        <end position="25"/>
    </location>
</feature>
<evidence type="ECO:0000313" key="3">
    <source>
        <dbReference type="Proteomes" id="UP000823749"/>
    </source>
</evidence>
<name>A0AAV6JS57_9ERIC</name>
<accession>A0AAV6JS57</accession>
<evidence type="ECO:0000313" key="2">
    <source>
        <dbReference type="EMBL" id="KAG5543103.1"/>
    </source>
</evidence>
<dbReference type="Proteomes" id="UP000823749">
    <property type="component" value="Chromosome 6"/>
</dbReference>